<evidence type="ECO:0000313" key="3">
    <source>
        <dbReference type="Proteomes" id="UP000198211"/>
    </source>
</evidence>
<reference evidence="3" key="1">
    <citation type="submission" date="2017-03" db="EMBL/GenBank/DDBJ databases">
        <title>Phytopthora megakarya and P. palmivora, two closely related causual agents of cacao black pod achieved similar genome size and gene model numbers by different mechanisms.</title>
        <authorList>
            <person name="Ali S."/>
            <person name="Shao J."/>
            <person name="Larry D.J."/>
            <person name="Kronmiller B."/>
            <person name="Shen D."/>
            <person name="Strem M.D."/>
            <person name="Melnick R.L."/>
            <person name="Guiltinan M.J."/>
            <person name="Tyler B.M."/>
            <person name="Meinhardt L.W."/>
            <person name="Bailey B.A."/>
        </authorList>
    </citation>
    <scope>NUCLEOTIDE SEQUENCE [LARGE SCALE GENOMIC DNA]</scope>
    <source>
        <strain evidence="3">zdho120</strain>
    </source>
</reference>
<accession>A0A225WA23</accession>
<sequence length="220" mass="25400">MRDDTIVYLKPSNNAPQKHFEALEKEDDLLAQQIKRVWRRAKHRKTGQSQFLLELFVYMKREDPPTTIRRATQSRIQEQLPRVEAFLQENCVSSGPASSLYMATSQARLPPETPMEVPNNATFRQLQFIDEQQRAIDERVSAAIENDRENYPTVRIMLHNIEVPVRVNIHDLRSVLGLPNFSLRPPFRGQASTFGLPISPSADIDDEEHKEDQDGFLFES</sequence>
<organism evidence="2 3">
    <name type="scientific">Phytophthora megakarya</name>
    <dbReference type="NCBI Taxonomy" id="4795"/>
    <lineage>
        <taxon>Eukaryota</taxon>
        <taxon>Sar</taxon>
        <taxon>Stramenopiles</taxon>
        <taxon>Oomycota</taxon>
        <taxon>Peronosporomycetes</taxon>
        <taxon>Peronosporales</taxon>
        <taxon>Peronosporaceae</taxon>
        <taxon>Phytophthora</taxon>
    </lineage>
</organism>
<dbReference type="OrthoDB" id="110390at2759"/>
<protein>
    <submittedName>
        <fullName evidence="2">Uncharacterized protein</fullName>
    </submittedName>
</protein>
<name>A0A225WA23_9STRA</name>
<feature type="region of interest" description="Disordered" evidence="1">
    <location>
        <begin position="194"/>
        <end position="220"/>
    </location>
</feature>
<proteinExistence type="predicted"/>
<gene>
    <name evidence="2" type="ORF">PHMEG_00012061</name>
</gene>
<evidence type="ECO:0000256" key="1">
    <source>
        <dbReference type="SAM" id="MobiDB-lite"/>
    </source>
</evidence>
<dbReference type="EMBL" id="NBNE01001333">
    <property type="protein sequence ID" value="OWZ14465.1"/>
    <property type="molecule type" value="Genomic_DNA"/>
</dbReference>
<keyword evidence="3" id="KW-1185">Reference proteome</keyword>
<dbReference type="Proteomes" id="UP000198211">
    <property type="component" value="Unassembled WGS sequence"/>
</dbReference>
<evidence type="ECO:0000313" key="2">
    <source>
        <dbReference type="EMBL" id="OWZ14465.1"/>
    </source>
</evidence>
<dbReference type="AlphaFoldDB" id="A0A225WA23"/>
<comment type="caution">
    <text evidence="2">The sequence shown here is derived from an EMBL/GenBank/DDBJ whole genome shotgun (WGS) entry which is preliminary data.</text>
</comment>